<protein>
    <submittedName>
        <fullName evidence="1">Uncharacterized protein</fullName>
    </submittedName>
</protein>
<keyword evidence="2" id="KW-1185">Reference proteome</keyword>
<evidence type="ECO:0000313" key="1">
    <source>
        <dbReference type="EMBL" id="KAJ8121227.1"/>
    </source>
</evidence>
<evidence type="ECO:0000313" key="2">
    <source>
        <dbReference type="Proteomes" id="UP001153334"/>
    </source>
</evidence>
<name>A0ACC2J1N1_9PEZI</name>
<sequence>MFTVRSSHGRALYSPLLLINPRSFFSSTCRPLAATSKTAPASRFVDKSVLQPVGPVAEQLYATGLWQTHSRYRTPKATTSAATKRRPRKAKGPAGDKARVNIVSEKLCDDILSYIGPSLERHRGCDILDIYPGTSLWSHKLHEFLQPRSHLLLEPDAELYAPFLQPLLDQPGTRIVPKSGIIWRELNSVLTPEFLPHQVIPENPDVPNDTLLVTANLSFHPKKRFMNFDSIASLVLHQFVDSIRSSSLFQRYGLVRMLLWARTDDTLNFLPRTMQRRKKQALENDLLCEWVHEVCGAEADAHNWFVRDDALNIASAVSTAKKMRKAKLSLPPGREPKLFLEALAAVKAKRKLPVPGKALPVFKRPYMEALANLQVADAVDAEAGLAEDPDDQKAKKAYQWRARNENRKAERLFSYMSELDKLIELDKAKVATDASISEDELKWQNEIAEMPKTLQDEFITYKASLHAHRQTPALLEWDRRNYEPMTVEPDEFFPNICCNLLDVQPKALHPLLRQTGPHSTRAADVLDVILGALMHQSTQPIGPGLDSLWPGASDYILPRWTSIQDVSNGGFLPHVAFAGPEPRLLNARQWEQLIELWMEWPFRPEFHELIGRMQDDTGDRIDDGPHNPNEI</sequence>
<proteinExistence type="predicted"/>
<dbReference type="Proteomes" id="UP001153334">
    <property type="component" value="Unassembled WGS sequence"/>
</dbReference>
<dbReference type="EMBL" id="JAPESX010000453">
    <property type="protein sequence ID" value="KAJ8121227.1"/>
    <property type="molecule type" value="Genomic_DNA"/>
</dbReference>
<reference evidence="1" key="1">
    <citation type="submission" date="2022-11" db="EMBL/GenBank/DDBJ databases">
        <title>Genome Sequence of Nemania bipapillata.</title>
        <authorList>
            <person name="Buettner E."/>
        </authorList>
    </citation>
    <scope>NUCLEOTIDE SEQUENCE</scope>
    <source>
        <strain evidence="1">CP14</strain>
    </source>
</reference>
<organism evidence="1 2">
    <name type="scientific">Nemania bipapillata</name>
    <dbReference type="NCBI Taxonomy" id="110536"/>
    <lineage>
        <taxon>Eukaryota</taxon>
        <taxon>Fungi</taxon>
        <taxon>Dikarya</taxon>
        <taxon>Ascomycota</taxon>
        <taxon>Pezizomycotina</taxon>
        <taxon>Sordariomycetes</taxon>
        <taxon>Xylariomycetidae</taxon>
        <taxon>Xylariales</taxon>
        <taxon>Xylariaceae</taxon>
        <taxon>Nemania</taxon>
    </lineage>
</organism>
<comment type="caution">
    <text evidence="1">The sequence shown here is derived from an EMBL/GenBank/DDBJ whole genome shotgun (WGS) entry which is preliminary data.</text>
</comment>
<gene>
    <name evidence="1" type="ORF">ONZ43_g2269</name>
</gene>
<accession>A0ACC2J1N1</accession>